<keyword evidence="1" id="KW-0732">Signal</keyword>
<dbReference type="Gene3D" id="3.10.450.40">
    <property type="match status" value="1"/>
</dbReference>
<feature type="signal peptide" evidence="1">
    <location>
        <begin position="1"/>
        <end position="25"/>
    </location>
</feature>
<dbReference type="Pfam" id="PF03413">
    <property type="entry name" value="PepSY"/>
    <property type="match status" value="1"/>
</dbReference>
<evidence type="ECO:0000259" key="2">
    <source>
        <dbReference type="Pfam" id="PF03413"/>
    </source>
</evidence>
<dbReference type="EMBL" id="LS423452">
    <property type="protein sequence ID" value="SPS06008.1"/>
    <property type="molecule type" value="Genomic_DNA"/>
</dbReference>
<name>A0A2X0QWP0_9PROT</name>
<dbReference type="InterPro" id="IPR025711">
    <property type="entry name" value="PepSY"/>
</dbReference>
<accession>A0A2X0QWP0</accession>
<organism evidence="3">
    <name type="scientific">Candidatus Nitrotoga fabula</name>
    <dbReference type="NCBI Taxonomy" id="2182327"/>
    <lineage>
        <taxon>Bacteria</taxon>
        <taxon>Pseudomonadati</taxon>
        <taxon>Pseudomonadota</taxon>
        <taxon>Betaproteobacteria</taxon>
        <taxon>Nitrosomonadales</taxon>
        <taxon>Gallionellaceae</taxon>
        <taxon>Candidatus Nitrotoga</taxon>
    </lineage>
</organism>
<protein>
    <recommendedName>
        <fullName evidence="2">PepSY domain-containing protein</fullName>
    </recommendedName>
</protein>
<sequence>MKKQHNIIRTALFTMAMTAVIAANAMQPSGLKEKEAKELQLFSLAKISLSEAIKAAEQKIGGKAIEAELDDESETVQFEVEVLKDGKIHKVMVDGETGHVLKVSLDDESSEGNKNEKE</sequence>
<evidence type="ECO:0000256" key="1">
    <source>
        <dbReference type="SAM" id="SignalP"/>
    </source>
</evidence>
<feature type="domain" description="PepSY" evidence="2">
    <location>
        <begin position="46"/>
        <end position="103"/>
    </location>
</feature>
<reference evidence="3" key="1">
    <citation type="submission" date="2018-05" db="EMBL/GenBank/DDBJ databases">
        <authorList>
            <person name="Lanie J.A."/>
            <person name="Ng W.-L."/>
            <person name="Kazmierczak K.M."/>
            <person name="Andrzejewski T.M."/>
            <person name="Davidsen T.M."/>
            <person name="Wayne K.J."/>
            <person name="Tettelin H."/>
            <person name="Glass J.I."/>
            <person name="Rusch D."/>
            <person name="Podicherti R."/>
            <person name="Tsui H.-C.T."/>
            <person name="Winkler M.E."/>
        </authorList>
    </citation>
    <scope>NUCLEOTIDE SEQUENCE</scope>
    <source>
        <strain evidence="3">KNB</strain>
    </source>
</reference>
<gene>
    <name evidence="3" type="ORF">NITFAB_1598</name>
</gene>
<dbReference type="AlphaFoldDB" id="A0A2X0QWP0"/>
<evidence type="ECO:0000313" key="3">
    <source>
        <dbReference type="EMBL" id="SPS06008.1"/>
    </source>
</evidence>
<feature type="chain" id="PRO_5016090005" description="PepSY domain-containing protein" evidence="1">
    <location>
        <begin position="26"/>
        <end position="118"/>
    </location>
</feature>
<proteinExistence type="predicted"/>